<evidence type="ECO:0000313" key="10">
    <source>
        <dbReference type="Proteomes" id="UP000481861"/>
    </source>
</evidence>
<reference evidence="9 10" key="1">
    <citation type="submission" date="2020-01" db="EMBL/GenBank/DDBJ databases">
        <authorList>
            <consortium name="DOE Joint Genome Institute"/>
            <person name="Haridas S."/>
            <person name="Albert R."/>
            <person name="Binder M."/>
            <person name="Bloem J."/>
            <person name="Labutti K."/>
            <person name="Salamov A."/>
            <person name="Andreopoulos B."/>
            <person name="Baker S.E."/>
            <person name="Barry K."/>
            <person name="Bills G."/>
            <person name="Bluhm B.H."/>
            <person name="Cannon C."/>
            <person name="Castanera R."/>
            <person name="Culley D.E."/>
            <person name="Daum C."/>
            <person name="Ezra D."/>
            <person name="Gonzalez J.B."/>
            <person name="Henrissat B."/>
            <person name="Kuo A."/>
            <person name="Liang C."/>
            <person name="Lipzen A."/>
            <person name="Lutzoni F."/>
            <person name="Magnuson J."/>
            <person name="Mondo S."/>
            <person name="Nolan M."/>
            <person name="Ohm R."/>
            <person name="Pangilinan J."/>
            <person name="Park H.-J.H."/>
            <person name="Ramirez L."/>
            <person name="Alfaro M."/>
            <person name="Sun H."/>
            <person name="Tritt A."/>
            <person name="Yoshinaga Y."/>
            <person name="Zwiers L.-H.L."/>
            <person name="Turgeon B.G."/>
            <person name="Goodwin S.B."/>
            <person name="Spatafora J.W."/>
            <person name="Crous P.W."/>
            <person name="Grigoriev I.V."/>
        </authorList>
    </citation>
    <scope>NUCLEOTIDE SEQUENCE [LARGE SCALE GENOMIC DNA]</scope>
    <source>
        <strain evidence="9 10">CBS 611.86</strain>
    </source>
</reference>
<keyword evidence="5" id="KW-0539">Nucleus</keyword>
<accession>A0A7C8MHB5</accession>
<evidence type="ECO:0000313" key="9">
    <source>
        <dbReference type="EMBL" id="KAF2877539.1"/>
    </source>
</evidence>
<keyword evidence="10" id="KW-1185">Reference proteome</keyword>
<protein>
    <recommendedName>
        <fullName evidence="11">Indole-diterpene biosynthesis protein-like protein PaxU</fullName>
    </recommendedName>
</protein>
<keyword evidence="3 8" id="KW-1133">Transmembrane helix</keyword>
<feature type="compositionally biased region" description="Basic and acidic residues" evidence="7">
    <location>
        <begin position="310"/>
        <end position="320"/>
    </location>
</feature>
<feature type="transmembrane region" description="Helical" evidence="8">
    <location>
        <begin position="170"/>
        <end position="190"/>
    </location>
</feature>
<dbReference type="OrthoDB" id="77878at2759"/>
<evidence type="ECO:0000256" key="4">
    <source>
        <dbReference type="ARBA" id="ARBA00023136"/>
    </source>
</evidence>
<dbReference type="InterPro" id="IPR008547">
    <property type="entry name" value="DUF829_TMEM53"/>
</dbReference>
<evidence type="ECO:0008006" key="11">
    <source>
        <dbReference type="Google" id="ProtNLM"/>
    </source>
</evidence>
<proteinExistence type="predicted"/>
<dbReference type="AlphaFoldDB" id="A0A7C8MHB5"/>
<sequence length="328" mass="36675">MSRPRHDAIPGFSSVAPSIWEHIPPLPIDPLSEKPEIRAPHLVLLFSWTGANVRYVRKYTDKYRSIFPATRILVISTSAKDLCFRSSANKQARLQPAIQRILSYEDVEGILIHVFSEGGSNKAVELAEAYFNTTGNRLPCSALCLDSAPGHPRYLRLCNALRLSLPTHPILNCTGLVVGGVILGAIWFFYRGFKGSHNNVISKTRRRIVDPLAWDLAVPRCYLYSHTDALIASHDVQEHTREALEKGVPLMEVCFEKSAHCKHAAEDPGKYWDAVELTWRRALVRGMDASKWGNVAKEELTPINMFGNRSECDTDSEKPGPENVGIAF</sequence>
<evidence type="ECO:0000256" key="1">
    <source>
        <dbReference type="ARBA" id="ARBA00004126"/>
    </source>
</evidence>
<dbReference type="GO" id="GO:0031965">
    <property type="term" value="C:nuclear membrane"/>
    <property type="evidence" value="ECO:0007669"/>
    <property type="project" value="UniProtKB-SubCell"/>
</dbReference>
<comment type="caution">
    <text evidence="9">The sequence shown here is derived from an EMBL/GenBank/DDBJ whole genome shotgun (WGS) entry which is preliminary data.</text>
</comment>
<evidence type="ECO:0000256" key="6">
    <source>
        <dbReference type="ARBA" id="ARBA00037847"/>
    </source>
</evidence>
<keyword evidence="2 8" id="KW-0812">Transmembrane</keyword>
<evidence type="ECO:0000256" key="8">
    <source>
        <dbReference type="SAM" id="Phobius"/>
    </source>
</evidence>
<evidence type="ECO:0000256" key="7">
    <source>
        <dbReference type="SAM" id="MobiDB-lite"/>
    </source>
</evidence>
<dbReference type="EMBL" id="JAADJZ010000002">
    <property type="protein sequence ID" value="KAF2877539.1"/>
    <property type="molecule type" value="Genomic_DNA"/>
</dbReference>
<name>A0A7C8MHB5_9PLEO</name>
<evidence type="ECO:0000256" key="3">
    <source>
        <dbReference type="ARBA" id="ARBA00022989"/>
    </source>
</evidence>
<evidence type="ECO:0000256" key="2">
    <source>
        <dbReference type="ARBA" id="ARBA00022692"/>
    </source>
</evidence>
<gene>
    <name evidence="9" type="ORF">BDV95DRAFT_151289</name>
</gene>
<dbReference type="Pfam" id="PF05705">
    <property type="entry name" value="DUF829"/>
    <property type="match status" value="1"/>
</dbReference>
<dbReference type="PANTHER" id="PTHR12265:SF30">
    <property type="entry name" value="TRANSMEMBRANE PROTEIN 53"/>
    <property type="match status" value="1"/>
</dbReference>
<comment type="subcellular location">
    <subcellularLocation>
        <location evidence="6">Endomembrane system</location>
        <topology evidence="6">Single-pass membrane protein</topology>
    </subcellularLocation>
    <subcellularLocation>
        <location evidence="1">Nucleus membrane</location>
    </subcellularLocation>
</comment>
<evidence type="ECO:0000256" key="5">
    <source>
        <dbReference type="ARBA" id="ARBA00023242"/>
    </source>
</evidence>
<feature type="region of interest" description="Disordered" evidence="7">
    <location>
        <begin position="308"/>
        <end position="328"/>
    </location>
</feature>
<keyword evidence="4 8" id="KW-0472">Membrane</keyword>
<organism evidence="9 10">
    <name type="scientific">Massariosphaeria phaeospora</name>
    <dbReference type="NCBI Taxonomy" id="100035"/>
    <lineage>
        <taxon>Eukaryota</taxon>
        <taxon>Fungi</taxon>
        <taxon>Dikarya</taxon>
        <taxon>Ascomycota</taxon>
        <taxon>Pezizomycotina</taxon>
        <taxon>Dothideomycetes</taxon>
        <taxon>Pleosporomycetidae</taxon>
        <taxon>Pleosporales</taxon>
        <taxon>Pleosporales incertae sedis</taxon>
        <taxon>Massariosphaeria</taxon>
    </lineage>
</organism>
<dbReference type="PANTHER" id="PTHR12265">
    <property type="entry name" value="TRANSMEMBRANE PROTEIN 53"/>
    <property type="match status" value="1"/>
</dbReference>
<dbReference type="Proteomes" id="UP000481861">
    <property type="component" value="Unassembled WGS sequence"/>
</dbReference>